<dbReference type="NCBIfam" id="TIGR04274">
    <property type="entry name" value="hypoxanDNAglyco"/>
    <property type="match status" value="1"/>
</dbReference>
<accession>A0ABQ6P1Y2</accession>
<dbReference type="InterPro" id="IPR036895">
    <property type="entry name" value="Uracil-DNA_glycosylase-like_sf"/>
</dbReference>
<dbReference type="SMART" id="SM00987">
    <property type="entry name" value="UreE_C"/>
    <property type="match status" value="1"/>
</dbReference>
<dbReference type="RefSeq" id="WP_317973121.1">
    <property type="nucleotide sequence ID" value="NZ_BTFW01000001.1"/>
</dbReference>
<organism evidence="2 3">
    <name type="scientific">Novosphingobium pituita</name>
    <dbReference type="NCBI Taxonomy" id="3056842"/>
    <lineage>
        <taxon>Bacteria</taxon>
        <taxon>Pseudomonadati</taxon>
        <taxon>Pseudomonadota</taxon>
        <taxon>Alphaproteobacteria</taxon>
        <taxon>Sphingomonadales</taxon>
        <taxon>Sphingomonadaceae</taxon>
        <taxon>Novosphingobium</taxon>
    </lineage>
</organism>
<sequence length="163" mass="17092">MVNAQTRVLVCGSLPGEASLAAGRYYAHPTNQFWRLVGGVIGRDLVVLDYSARLEALLAAGIGLWDTVGSATRSGSLDSAIRAVAPTPLADLARTLPALRLIAFNGATAARLGRVQAKKLGGLSFIQLPSSSAAYCAVSVATKQQAWNRIGEALDDFHQPMGD</sequence>
<gene>
    <name evidence="2" type="ORF">NUTIK01_00350</name>
</gene>
<evidence type="ECO:0000313" key="3">
    <source>
        <dbReference type="Proteomes" id="UP001187221"/>
    </source>
</evidence>
<dbReference type="InterPro" id="IPR026353">
    <property type="entry name" value="Hypoxan-DNA_Glyclase"/>
</dbReference>
<dbReference type="InterPro" id="IPR005122">
    <property type="entry name" value="Uracil-DNA_glycosylase-like"/>
</dbReference>
<dbReference type="Gene3D" id="3.40.470.10">
    <property type="entry name" value="Uracil-DNA glycosylase-like domain"/>
    <property type="match status" value="1"/>
</dbReference>
<reference evidence="2 3" key="1">
    <citation type="submission" date="2023-06" db="EMBL/GenBank/DDBJ databases">
        <title>Draft genome sequence of Novosphingobium sp. strain IK01.</title>
        <authorList>
            <person name="Hatamoto M."/>
            <person name="Ikarashi T."/>
            <person name="Yamaguchi T."/>
        </authorList>
    </citation>
    <scope>NUCLEOTIDE SEQUENCE [LARGE SCALE GENOMIC DNA]</scope>
    <source>
        <strain evidence="2 3">IK01</strain>
    </source>
</reference>
<feature type="domain" description="Uracil-DNA glycosylase-like" evidence="1">
    <location>
        <begin position="1"/>
        <end position="151"/>
    </location>
</feature>
<comment type="caution">
    <text evidence="2">The sequence shown here is derived from an EMBL/GenBank/DDBJ whole genome shotgun (WGS) entry which is preliminary data.</text>
</comment>
<evidence type="ECO:0000313" key="2">
    <source>
        <dbReference type="EMBL" id="GMM59258.1"/>
    </source>
</evidence>
<dbReference type="Proteomes" id="UP001187221">
    <property type="component" value="Unassembled WGS sequence"/>
</dbReference>
<name>A0ABQ6P1Y2_9SPHN</name>
<dbReference type="Pfam" id="PF03167">
    <property type="entry name" value="UDG"/>
    <property type="match status" value="1"/>
</dbReference>
<dbReference type="EMBL" id="BTFW01000001">
    <property type="protein sequence ID" value="GMM59258.1"/>
    <property type="molecule type" value="Genomic_DNA"/>
</dbReference>
<proteinExistence type="predicted"/>
<protein>
    <submittedName>
        <fullName evidence="2">DNA-deoxyinosine glycosylase</fullName>
    </submittedName>
</protein>
<evidence type="ECO:0000259" key="1">
    <source>
        <dbReference type="SMART" id="SM00986"/>
    </source>
</evidence>
<dbReference type="CDD" id="cd10032">
    <property type="entry name" value="UDG-F6_HDG"/>
    <property type="match status" value="1"/>
</dbReference>
<keyword evidence="3" id="KW-1185">Reference proteome</keyword>
<dbReference type="SUPFAM" id="SSF52141">
    <property type="entry name" value="Uracil-DNA glycosylase-like"/>
    <property type="match status" value="1"/>
</dbReference>
<dbReference type="SMART" id="SM00986">
    <property type="entry name" value="UDG"/>
    <property type="match status" value="1"/>
</dbReference>